<comment type="caution">
    <text evidence="1">The sequence shown here is derived from an EMBL/GenBank/DDBJ whole genome shotgun (WGS) entry which is preliminary data.</text>
</comment>
<organism evidence="1 2">
    <name type="scientific">Clonorchis sinensis</name>
    <name type="common">Chinese liver fluke</name>
    <dbReference type="NCBI Taxonomy" id="79923"/>
    <lineage>
        <taxon>Eukaryota</taxon>
        <taxon>Metazoa</taxon>
        <taxon>Spiralia</taxon>
        <taxon>Lophotrochozoa</taxon>
        <taxon>Platyhelminthes</taxon>
        <taxon>Trematoda</taxon>
        <taxon>Digenea</taxon>
        <taxon>Opisthorchiida</taxon>
        <taxon>Opisthorchiata</taxon>
        <taxon>Opisthorchiidae</taxon>
        <taxon>Clonorchis</taxon>
    </lineage>
</organism>
<protein>
    <submittedName>
        <fullName evidence="1">Uncharacterized protein</fullName>
    </submittedName>
</protein>
<reference evidence="1 2" key="2">
    <citation type="journal article" date="2021" name="Genomics">
        <title>High-quality reference genome for Clonorchis sinensis.</title>
        <authorList>
            <person name="Young N.D."/>
            <person name="Stroehlein A.J."/>
            <person name="Kinkar L."/>
            <person name="Wang T."/>
            <person name="Sohn W.M."/>
            <person name="Chang B.C.H."/>
            <person name="Kaur P."/>
            <person name="Weisz D."/>
            <person name="Dudchenko O."/>
            <person name="Aiden E.L."/>
            <person name="Korhonen P.K."/>
            <person name="Gasser R.B."/>
        </authorList>
    </citation>
    <scope>NUCLEOTIDE SEQUENCE [LARGE SCALE GENOMIC DNA]</scope>
    <source>
        <strain evidence="1">Cs-k2</strain>
    </source>
</reference>
<evidence type="ECO:0000313" key="1">
    <source>
        <dbReference type="EMBL" id="KAG5440951.1"/>
    </source>
</evidence>
<accession>A0A3R7GRL3</accession>
<evidence type="ECO:0000313" key="2">
    <source>
        <dbReference type="Proteomes" id="UP000286415"/>
    </source>
</evidence>
<proteinExistence type="predicted"/>
<dbReference type="InParanoid" id="A0A3R7GRL3"/>
<name>A0A3R7GRL3_CLOSI</name>
<reference evidence="1 2" key="1">
    <citation type="journal article" date="2018" name="Biotechnol. Adv.">
        <title>Improved genomic resources and new bioinformatic workflow for the carcinogenic parasite Clonorchis sinensis: Biotechnological implications.</title>
        <authorList>
            <person name="Wang D."/>
            <person name="Korhonen P.K."/>
            <person name="Gasser R.B."/>
            <person name="Young N.D."/>
        </authorList>
    </citation>
    <scope>NUCLEOTIDE SEQUENCE [LARGE SCALE GENOMIC DNA]</scope>
    <source>
        <strain evidence="1">Cs-k2</strain>
    </source>
</reference>
<sequence length="218" mass="24597">MPPAATLLILGTLGEVNSVLRSNKSLHHRVAQTSSDEIHSSANQFGFARDSPGTYLNDVFRQLNMLHQAASCFSWYGIRDITIYLQMKYTTHKVAENSSTSSRPGDSAGFHLKEKIASTFINLVKCTETQDQPRDGQGRLLKVYNVEYNKKLTFKQYLDFPHKVVSGKDVCALLSWLISRLDKLMGRTLGGLQKPYCLSSCWRKPCQSGIGRRHRSRL</sequence>
<dbReference type="AlphaFoldDB" id="A0A3R7GRL3"/>
<keyword evidence="2" id="KW-1185">Reference proteome</keyword>
<gene>
    <name evidence="1" type="ORF">CSKR_109732</name>
</gene>
<dbReference type="EMBL" id="NIRI02000077">
    <property type="protein sequence ID" value="KAG5440951.1"/>
    <property type="molecule type" value="Genomic_DNA"/>
</dbReference>
<dbReference type="Proteomes" id="UP000286415">
    <property type="component" value="Unassembled WGS sequence"/>
</dbReference>